<dbReference type="AlphaFoldDB" id="A0A7J6W557"/>
<accession>A0A7J6W557</accession>
<organism evidence="5 6">
    <name type="scientific">Thalictrum thalictroides</name>
    <name type="common">Rue-anemone</name>
    <name type="synonym">Anemone thalictroides</name>
    <dbReference type="NCBI Taxonomy" id="46969"/>
    <lineage>
        <taxon>Eukaryota</taxon>
        <taxon>Viridiplantae</taxon>
        <taxon>Streptophyta</taxon>
        <taxon>Embryophyta</taxon>
        <taxon>Tracheophyta</taxon>
        <taxon>Spermatophyta</taxon>
        <taxon>Magnoliopsida</taxon>
        <taxon>Ranunculales</taxon>
        <taxon>Ranunculaceae</taxon>
        <taxon>Thalictroideae</taxon>
        <taxon>Thalictrum</taxon>
    </lineage>
</organism>
<dbReference type="PANTHER" id="PTHR27006:SF606">
    <property type="entry name" value="INTERLEUKIN-1 RECEPTOR-ASSOCIATED KINASE 4"/>
    <property type="match status" value="1"/>
</dbReference>
<feature type="binding site" evidence="1">
    <location>
        <position position="162"/>
    </location>
    <ligand>
        <name>ATP</name>
        <dbReference type="ChEBI" id="CHEBI:30616"/>
    </ligand>
</feature>
<evidence type="ECO:0000256" key="2">
    <source>
        <dbReference type="SAM" id="MobiDB-lite"/>
    </source>
</evidence>
<feature type="region of interest" description="Disordered" evidence="2">
    <location>
        <begin position="1"/>
        <end position="65"/>
    </location>
</feature>
<sequence length="341" mass="38441">MFTNTKWRSRKRESNNLGNNSKRPKPEDEDEENVEDETEIEEDDDLHPMEVTPNTIDDVESDVLSGRNNGSSKTIAIVVSSVIAALLLPAIAFYLCLCKRKQTEIVYDRDMEEMRSAESLEYNFRVVRDATENFSDANKLGKGGFGIVYKGLLSDGRQIAVKRLSSNSGQDFGMARLFGVDQTDGRTRRIVGTYGYMAPEYAMHGQFSVKSDVFSFGVLILEIISGQKNTSFFLSEHVDNLNSYAWRHWENGTILGLIDPTLKEYYSTSEMRRCIHIGLLCIQEDVAKRPTMATVVHMLNRDSVELPLPSTPAFFVNRVQSINNSTADSINEVSMTGLYPR</sequence>
<evidence type="ECO:0000256" key="3">
    <source>
        <dbReference type="SAM" id="Phobius"/>
    </source>
</evidence>
<evidence type="ECO:0000259" key="4">
    <source>
        <dbReference type="PROSITE" id="PS50011"/>
    </source>
</evidence>
<protein>
    <submittedName>
        <fullName evidence="5">Cysteine-rich receptor-like protein kinase</fullName>
    </submittedName>
</protein>
<evidence type="ECO:0000313" key="6">
    <source>
        <dbReference type="Proteomes" id="UP000554482"/>
    </source>
</evidence>
<dbReference type="InterPro" id="IPR000719">
    <property type="entry name" value="Prot_kinase_dom"/>
</dbReference>
<dbReference type="Gene3D" id="3.30.200.20">
    <property type="entry name" value="Phosphorylase Kinase, domain 1"/>
    <property type="match status" value="1"/>
</dbReference>
<gene>
    <name evidence="5" type="ORF">FRX31_018958</name>
</gene>
<dbReference type="Gene3D" id="1.10.510.10">
    <property type="entry name" value="Transferase(Phosphotransferase) domain 1"/>
    <property type="match status" value="1"/>
</dbReference>
<dbReference type="GO" id="GO:0005524">
    <property type="term" value="F:ATP binding"/>
    <property type="evidence" value="ECO:0007669"/>
    <property type="project" value="UniProtKB-UniRule"/>
</dbReference>
<dbReference type="EMBL" id="JABWDY010022786">
    <property type="protein sequence ID" value="KAF5191455.1"/>
    <property type="molecule type" value="Genomic_DNA"/>
</dbReference>
<keyword evidence="3" id="KW-0472">Membrane</keyword>
<name>A0A7J6W557_THATH</name>
<feature type="compositionally biased region" description="Acidic residues" evidence="2">
    <location>
        <begin position="27"/>
        <end position="45"/>
    </location>
</feature>
<dbReference type="PANTHER" id="PTHR27006">
    <property type="entry name" value="PROMASTIGOTE SURFACE ANTIGEN PROTEIN PSA"/>
    <property type="match status" value="1"/>
</dbReference>
<keyword evidence="1" id="KW-0067">ATP-binding</keyword>
<dbReference type="InterPro" id="IPR011009">
    <property type="entry name" value="Kinase-like_dom_sf"/>
</dbReference>
<keyword evidence="6" id="KW-1185">Reference proteome</keyword>
<dbReference type="OrthoDB" id="4062651at2759"/>
<keyword evidence="5" id="KW-0808">Transferase</keyword>
<dbReference type="Proteomes" id="UP000554482">
    <property type="component" value="Unassembled WGS sequence"/>
</dbReference>
<dbReference type="SUPFAM" id="SSF56112">
    <property type="entry name" value="Protein kinase-like (PK-like)"/>
    <property type="match status" value="1"/>
</dbReference>
<keyword evidence="5" id="KW-0418">Kinase</keyword>
<dbReference type="GO" id="GO:0004672">
    <property type="term" value="F:protein kinase activity"/>
    <property type="evidence" value="ECO:0007669"/>
    <property type="project" value="InterPro"/>
</dbReference>
<keyword evidence="3" id="KW-1133">Transmembrane helix</keyword>
<dbReference type="PROSITE" id="PS50011">
    <property type="entry name" value="PROTEIN_KINASE_DOM"/>
    <property type="match status" value="1"/>
</dbReference>
<dbReference type="Pfam" id="PF07714">
    <property type="entry name" value="PK_Tyr_Ser-Thr"/>
    <property type="match status" value="1"/>
</dbReference>
<comment type="caution">
    <text evidence="5">The sequence shown here is derived from an EMBL/GenBank/DDBJ whole genome shotgun (WGS) entry which is preliminary data.</text>
</comment>
<feature type="transmembrane region" description="Helical" evidence="3">
    <location>
        <begin position="75"/>
        <end position="95"/>
    </location>
</feature>
<reference evidence="5 6" key="1">
    <citation type="submission" date="2020-06" db="EMBL/GenBank/DDBJ databases">
        <title>Transcriptomic and genomic resources for Thalictrum thalictroides and T. hernandezii: Facilitating candidate gene discovery in an emerging model plant lineage.</title>
        <authorList>
            <person name="Arias T."/>
            <person name="Riano-Pachon D.M."/>
            <person name="Di Stilio V.S."/>
        </authorList>
    </citation>
    <scope>NUCLEOTIDE SEQUENCE [LARGE SCALE GENOMIC DNA]</scope>
    <source>
        <strain evidence="6">cv. WT478/WT964</strain>
        <tissue evidence="5">Leaves</tissue>
    </source>
</reference>
<feature type="domain" description="Protein kinase" evidence="4">
    <location>
        <begin position="1"/>
        <end position="300"/>
    </location>
</feature>
<dbReference type="FunFam" id="1.10.510.10:FF:001722">
    <property type="entry name" value="G-type lectin S-receptor-like serine/threonine-protein kinase B120"/>
    <property type="match status" value="1"/>
</dbReference>
<dbReference type="InterPro" id="IPR001245">
    <property type="entry name" value="Ser-Thr/Tyr_kinase_cat_dom"/>
</dbReference>
<evidence type="ECO:0000256" key="1">
    <source>
        <dbReference type="PROSITE-ProRule" id="PRU10141"/>
    </source>
</evidence>
<evidence type="ECO:0000313" key="5">
    <source>
        <dbReference type="EMBL" id="KAF5191455.1"/>
    </source>
</evidence>
<keyword evidence="5" id="KW-0675">Receptor</keyword>
<keyword evidence="1" id="KW-0547">Nucleotide-binding</keyword>
<proteinExistence type="predicted"/>
<dbReference type="PROSITE" id="PS00107">
    <property type="entry name" value="PROTEIN_KINASE_ATP"/>
    <property type="match status" value="1"/>
</dbReference>
<dbReference type="InterPro" id="IPR017441">
    <property type="entry name" value="Protein_kinase_ATP_BS"/>
</dbReference>
<keyword evidence="3" id="KW-0812">Transmembrane</keyword>